<name>A0A0F9EUM0_9ZZZZ</name>
<proteinExistence type="predicted"/>
<sequence length="107" mass="12215">MNHKILKGAGIPGILLAILLLTGCPWNSDTFSLGSTTFAEVTQPYRNQYGRPEDIYEFKSSGYLSVDWWWWSKGFSVTFVDTIYDNHNGWRVENEYSFPPVRAGADD</sequence>
<dbReference type="PROSITE" id="PS51257">
    <property type="entry name" value="PROKAR_LIPOPROTEIN"/>
    <property type="match status" value="1"/>
</dbReference>
<evidence type="ECO:0008006" key="2">
    <source>
        <dbReference type="Google" id="ProtNLM"/>
    </source>
</evidence>
<gene>
    <name evidence="1" type="ORF">LCGC14_2031870</name>
</gene>
<accession>A0A0F9EUM0</accession>
<dbReference type="AlphaFoldDB" id="A0A0F9EUM0"/>
<reference evidence="1" key="1">
    <citation type="journal article" date="2015" name="Nature">
        <title>Complex archaea that bridge the gap between prokaryotes and eukaryotes.</title>
        <authorList>
            <person name="Spang A."/>
            <person name="Saw J.H."/>
            <person name="Jorgensen S.L."/>
            <person name="Zaremba-Niedzwiedzka K."/>
            <person name="Martijn J."/>
            <person name="Lind A.E."/>
            <person name="van Eijk R."/>
            <person name="Schleper C."/>
            <person name="Guy L."/>
            <person name="Ettema T.J."/>
        </authorList>
    </citation>
    <scope>NUCLEOTIDE SEQUENCE</scope>
</reference>
<dbReference type="EMBL" id="LAZR01023662">
    <property type="protein sequence ID" value="KKL77739.1"/>
    <property type="molecule type" value="Genomic_DNA"/>
</dbReference>
<protein>
    <recommendedName>
        <fullName evidence="2">Lipoprotein</fullName>
    </recommendedName>
</protein>
<organism evidence="1">
    <name type="scientific">marine sediment metagenome</name>
    <dbReference type="NCBI Taxonomy" id="412755"/>
    <lineage>
        <taxon>unclassified sequences</taxon>
        <taxon>metagenomes</taxon>
        <taxon>ecological metagenomes</taxon>
    </lineage>
</organism>
<evidence type="ECO:0000313" key="1">
    <source>
        <dbReference type="EMBL" id="KKL77739.1"/>
    </source>
</evidence>
<comment type="caution">
    <text evidence="1">The sequence shown here is derived from an EMBL/GenBank/DDBJ whole genome shotgun (WGS) entry which is preliminary data.</text>
</comment>